<name>A0A915ING4_ROMCU</name>
<organism evidence="2 3">
    <name type="scientific">Romanomermis culicivorax</name>
    <name type="common">Nematode worm</name>
    <dbReference type="NCBI Taxonomy" id="13658"/>
    <lineage>
        <taxon>Eukaryota</taxon>
        <taxon>Metazoa</taxon>
        <taxon>Ecdysozoa</taxon>
        <taxon>Nematoda</taxon>
        <taxon>Enoplea</taxon>
        <taxon>Dorylaimia</taxon>
        <taxon>Mermithida</taxon>
        <taxon>Mermithoidea</taxon>
        <taxon>Mermithidae</taxon>
        <taxon>Romanomermis</taxon>
    </lineage>
</organism>
<reference evidence="3" key="1">
    <citation type="submission" date="2022-11" db="UniProtKB">
        <authorList>
            <consortium name="WormBaseParasite"/>
        </authorList>
    </citation>
    <scope>IDENTIFICATION</scope>
</reference>
<feature type="transmembrane region" description="Helical" evidence="1">
    <location>
        <begin position="197"/>
        <end position="215"/>
    </location>
</feature>
<evidence type="ECO:0000256" key="1">
    <source>
        <dbReference type="SAM" id="Phobius"/>
    </source>
</evidence>
<feature type="transmembrane region" description="Helical" evidence="1">
    <location>
        <begin position="58"/>
        <end position="76"/>
    </location>
</feature>
<feature type="transmembrane region" description="Helical" evidence="1">
    <location>
        <begin position="281"/>
        <end position="302"/>
    </location>
</feature>
<dbReference type="Proteomes" id="UP000887565">
    <property type="component" value="Unplaced"/>
</dbReference>
<evidence type="ECO:0000313" key="2">
    <source>
        <dbReference type="Proteomes" id="UP000887565"/>
    </source>
</evidence>
<keyword evidence="2" id="KW-1185">Reference proteome</keyword>
<feature type="transmembrane region" description="Helical" evidence="1">
    <location>
        <begin position="247"/>
        <end position="269"/>
    </location>
</feature>
<keyword evidence="1" id="KW-1133">Transmembrane helix</keyword>
<dbReference type="AlphaFoldDB" id="A0A915ING4"/>
<accession>A0A915ING4</accession>
<proteinExistence type="predicted"/>
<evidence type="ECO:0000313" key="3">
    <source>
        <dbReference type="WBParaSite" id="nRc.2.0.1.t15522-RA"/>
    </source>
</evidence>
<keyword evidence="1" id="KW-0472">Membrane</keyword>
<feature type="transmembrane region" description="Helical" evidence="1">
    <location>
        <begin position="171"/>
        <end position="191"/>
    </location>
</feature>
<dbReference type="WBParaSite" id="nRc.2.0.1.t15522-RA">
    <property type="protein sequence ID" value="nRc.2.0.1.t15522-RA"/>
    <property type="gene ID" value="nRc.2.0.1.g15522"/>
</dbReference>
<sequence>MNSSNASSASSTAAVKLADLVPSLSLRFGLHALDACCSLTTFITLSRWRKMRSFSMSLICMMMASEFIAALVLGSLEGWHLLDYATGTSESNLTGNQCYWRTGYEGPVLVLIEVSALMVSLDRVFSIVAPTTHEQLPFGIKALAFPMPFVCSTIVMALLASSTIKRMSSEICTSSYISYDSAVGAVGLMVAHTVMNVGTYGTAVSYAGVLILIFIKYKVHKIGNGEHVNIGSLEAIKARRYKKMTKVLAFSAICYFLTSSTANTVYLYLENRRDLMMVVAHFFHGLYAVDGIVTFTAFLLFIPSFKGQLLRKPDSD</sequence>
<keyword evidence="1" id="KW-0812">Transmembrane</keyword>
<dbReference type="Gene3D" id="1.20.1070.10">
    <property type="entry name" value="Rhodopsin 7-helix transmembrane proteins"/>
    <property type="match status" value="1"/>
</dbReference>
<feature type="transmembrane region" description="Helical" evidence="1">
    <location>
        <begin position="138"/>
        <end position="159"/>
    </location>
</feature>
<protein>
    <submittedName>
        <fullName evidence="3">Vomeronasal type-1 receptor</fullName>
    </submittedName>
</protein>